<keyword evidence="1" id="KW-0732">Signal</keyword>
<dbReference type="RefSeq" id="WP_228323578.1">
    <property type="nucleotide sequence ID" value="NZ_CP103837.1"/>
</dbReference>
<proteinExistence type="predicted"/>
<accession>A0ABZ0D673</accession>
<dbReference type="Gene3D" id="2.30.42.10">
    <property type="match status" value="1"/>
</dbReference>
<dbReference type="GeneID" id="95586018"/>
<sequence>MRQIVYPRSVAAVLAIAAMSGALHAGSDASVRPTAQTRSQVTERTALRIDDHQLRWRHNAQTLVLTATDAGLLVTQASESLALQLRKGDTLRAADGRGIATVEELLHALRAAAGRPVQVQVARGQAPLSLTWTAQMYASLLPPLPPAPPAPPQALR</sequence>
<evidence type="ECO:0000256" key="1">
    <source>
        <dbReference type="SAM" id="SignalP"/>
    </source>
</evidence>
<keyword evidence="3" id="KW-1185">Reference proteome</keyword>
<dbReference type="Proteomes" id="UP001304534">
    <property type="component" value="Chromosome"/>
</dbReference>
<dbReference type="InterPro" id="IPR036034">
    <property type="entry name" value="PDZ_sf"/>
</dbReference>
<dbReference type="EMBL" id="CP103840">
    <property type="protein sequence ID" value="WOB25770.1"/>
    <property type="molecule type" value="Genomic_DNA"/>
</dbReference>
<reference evidence="2 3" key="1">
    <citation type="submission" date="2022-08" db="EMBL/GenBank/DDBJ databases">
        <title>Whole genome sequencing-based tracing of a 2022 introduction and outbreak of Xanthomonas hortorum pv. pelargonii.</title>
        <authorList>
            <person name="Iruegas-Bocardo F."/>
            <person name="Weisberg A.K."/>
            <person name="Riutta E.R."/>
            <person name="Kilday K."/>
            <person name="Bonkowski J.C."/>
            <person name="Creswell T."/>
            <person name="Daughtrey M.L."/>
            <person name="Rane K."/>
            <person name="Grunwald N.J."/>
            <person name="Chang J.H."/>
            <person name="Putnam M.L."/>
        </authorList>
    </citation>
    <scope>NUCLEOTIDE SEQUENCE [LARGE SCALE GENOMIC DNA]</scope>
    <source>
        <strain evidence="2 3">22-325</strain>
    </source>
</reference>
<name>A0ABZ0D673_9XANT</name>
<organism evidence="2 3">
    <name type="scientific">Xanthomonas dyei</name>
    <dbReference type="NCBI Taxonomy" id="743699"/>
    <lineage>
        <taxon>Bacteria</taxon>
        <taxon>Pseudomonadati</taxon>
        <taxon>Pseudomonadota</taxon>
        <taxon>Gammaproteobacteria</taxon>
        <taxon>Lysobacterales</taxon>
        <taxon>Lysobacteraceae</taxon>
        <taxon>Xanthomonas</taxon>
    </lineage>
</organism>
<feature type="signal peptide" evidence="1">
    <location>
        <begin position="1"/>
        <end position="25"/>
    </location>
</feature>
<evidence type="ECO:0000313" key="2">
    <source>
        <dbReference type="EMBL" id="WOB25770.1"/>
    </source>
</evidence>
<feature type="chain" id="PRO_5046252073" evidence="1">
    <location>
        <begin position="26"/>
        <end position="156"/>
    </location>
</feature>
<gene>
    <name evidence="2" type="ORF">NYR99_19060</name>
</gene>
<protein>
    <submittedName>
        <fullName evidence="2">PDZ domain-containing protein</fullName>
    </submittedName>
</protein>
<evidence type="ECO:0000313" key="3">
    <source>
        <dbReference type="Proteomes" id="UP001304534"/>
    </source>
</evidence>
<dbReference type="SUPFAM" id="SSF50156">
    <property type="entry name" value="PDZ domain-like"/>
    <property type="match status" value="1"/>
</dbReference>